<dbReference type="Proteomes" id="UP001141183">
    <property type="component" value="Unassembled WGS sequence"/>
</dbReference>
<dbReference type="Gene3D" id="2.40.50.180">
    <property type="entry name" value="CheA-289, Domain 4"/>
    <property type="match status" value="1"/>
</dbReference>
<protein>
    <submittedName>
        <fullName evidence="2">Chemotaxis protein CheW</fullName>
    </submittedName>
</protein>
<gene>
    <name evidence="2" type="ORF">NE398_12300</name>
</gene>
<reference evidence="2" key="1">
    <citation type="submission" date="2022-05" db="EMBL/GenBank/DDBJ databases">
        <title>Draft genome sequence of Clostridium tertium strain CP3 isolated from Peru.</title>
        <authorList>
            <person name="Hurtado R."/>
            <person name="Lima L."/>
            <person name="Sousa T."/>
            <person name="Jaiswal A.K."/>
            <person name="Tiwari S."/>
            <person name="Maturrano L."/>
            <person name="Brenig B."/>
            <person name="Azevedo V."/>
        </authorList>
    </citation>
    <scope>NUCLEOTIDE SEQUENCE</scope>
    <source>
        <strain evidence="2">CP3</strain>
    </source>
</reference>
<dbReference type="Gene3D" id="2.30.30.40">
    <property type="entry name" value="SH3 Domains"/>
    <property type="match status" value="1"/>
</dbReference>
<evidence type="ECO:0000313" key="3">
    <source>
        <dbReference type="Proteomes" id="UP001141183"/>
    </source>
</evidence>
<evidence type="ECO:0000313" key="2">
    <source>
        <dbReference type="EMBL" id="MDC4240939.1"/>
    </source>
</evidence>
<dbReference type="InterPro" id="IPR039315">
    <property type="entry name" value="CheW"/>
</dbReference>
<dbReference type="GeneID" id="93043803"/>
<dbReference type="EMBL" id="JAMRYU010000012">
    <property type="protein sequence ID" value="MDC4240939.1"/>
    <property type="molecule type" value="Genomic_DNA"/>
</dbReference>
<dbReference type="GO" id="GO:0006935">
    <property type="term" value="P:chemotaxis"/>
    <property type="evidence" value="ECO:0007669"/>
    <property type="project" value="InterPro"/>
</dbReference>
<evidence type="ECO:0000259" key="1">
    <source>
        <dbReference type="PROSITE" id="PS50851"/>
    </source>
</evidence>
<comment type="caution">
    <text evidence="2">The sequence shown here is derived from an EMBL/GenBank/DDBJ whole genome shotgun (WGS) entry which is preliminary data.</text>
</comment>
<dbReference type="PROSITE" id="PS50851">
    <property type="entry name" value="CHEW"/>
    <property type="match status" value="1"/>
</dbReference>
<feature type="domain" description="CheW-like" evidence="1">
    <location>
        <begin position="5"/>
        <end position="144"/>
    </location>
</feature>
<organism evidence="2 3">
    <name type="scientific">Clostridium tertium</name>
    <dbReference type="NCBI Taxonomy" id="1559"/>
    <lineage>
        <taxon>Bacteria</taxon>
        <taxon>Bacillati</taxon>
        <taxon>Bacillota</taxon>
        <taxon>Clostridia</taxon>
        <taxon>Eubacteriales</taxon>
        <taxon>Clostridiaceae</taxon>
        <taxon>Clostridium</taxon>
    </lineage>
</organism>
<dbReference type="GO" id="GO:0007165">
    <property type="term" value="P:signal transduction"/>
    <property type="evidence" value="ECO:0007669"/>
    <property type="project" value="InterPro"/>
</dbReference>
<dbReference type="GO" id="GO:0005829">
    <property type="term" value="C:cytosol"/>
    <property type="evidence" value="ECO:0007669"/>
    <property type="project" value="TreeGrafter"/>
</dbReference>
<sequence length="150" mass="17012">MGMNEIKILVFKLGNEFYATDIMEVERILGYEEPTILPDSPNFLDGVINYENGVLPIINLLNKFKLKLENSLDKKIIVVKRDTGKFGISVDSVSEVLSIFDEEINNPESLSTLISKKYIKGLIKKNNSIIIMLDLEKILTVEEEESIFQG</sequence>
<dbReference type="AlphaFoldDB" id="A0A9X4B0I8"/>
<proteinExistence type="predicted"/>
<accession>A0A9X4B0I8</accession>
<dbReference type="RefSeq" id="WP_008678001.1">
    <property type="nucleotide sequence ID" value="NZ_BAAACM010000015.1"/>
</dbReference>
<dbReference type="PANTHER" id="PTHR22617">
    <property type="entry name" value="CHEMOTAXIS SENSOR HISTIDINE KINASE-RELATED"/>
    <property type="match status" value="1"/>
</dbReference>
<dbReference type="InterPro" id="IPR002545">
    <property type="entry name" value="CheW-lke_dom"/>
</dbReference>
<dbReference type="InterPro" id="IPR036061">
    <property type="entry name" value="CheW-like_dom_sf"/>
</dbReference>
<dbReference type="SUPFAM" id="SSF50341">
    <property type="entry name" value="CheW-like"/>
    <property type="match status" value="1"/>
</dbReference>
<dbReference type="PANTHER" id="PTHR22617:SF23">
    <property type="entry name" value="CHEMOTAXIS PROTEIN CHEW"/>
    <property type="match status" value="1"/>
</dbReference>
<keyword evidence="3" id="KW-1185">Reference proteome</keyword>
<name>A0A9X4B0I8_9CLOT</name>
<dbReference type="SMART" id="SM00260">
    <property type="entry name" value="CheW"/>
    <property type="match status" value="1"/>
</dbReference>
<dbReference type="Pfam" id="PF01584">
    <property type="entry name" value="CheW"/>
    <property type="match status" value="1"/>
</dbReference>